<accession>A0ABR6WL46</accession>
<feature type="signal peptide" evidence="1">
    <location>
        <begin position="1"/>
        <end position="28"/>
    </location>
</feature>
<dbReference type="Proteomes" id="UP000653358">
    <property type="component" value="Unassembled WGS sequence"/>
</dbReference>
<sequence>MKNCVKKGFVLAFALLLCVGLVPASVSAATKSPGVSYQTQIENIGWEADAGIGIKSNGDTSGTSGRSLRLEGIKINLDSQGYDLGVSYQTHIQDIGWEADAGRGWKSNGVMSGTQGESKRLEAIQIKLTGTDADKFDIYYQVHAQNYGWLDWAKNGESAGTAGLSLRLEAIRIVILPKGSEAPGSTESSYISADAFLSTIKGDWHDETNNISLKIGAPNTDAGLLWLGAKWYEYRYHITDINRNGKSGTVEAYKMNYYKFTSGGHEKIEIDVNPPDVYTYSFENNTITKYKHTGDNVQTTIYTRQ</sequence>
<dbReference type="RefSeq" id="WP_148602981.1">
    <property type="nucleotide sequence ID" value="NZ_RXYB01000005.1"/>
</dbReference>
<evidence type="ECO:0000313" key="2">
    <source>
        <dbReference type="EMBL" id="MBC3797152.1"/>
    </source>
</evidence>
<keyword evidence="1" id="KW-0732">Signal</keyword>
<feature type="chain" id="PRO_5047130150" evidence="1">
    <location>
        <begin position="29"/>
        <end position="305"/>
    </location>
</feature>
<dbReference type="InterPro" id="IPR006637">
    <property type="entry name" value="ChW"/>
</dbReference>
<dbReference type="Pfam" id="PF07538">
    <property type="entry name" value="ChW"/>
    <property type="match status" value="3"/>
</dbReference>
<reference evidence="2 3" key="1">
    <citation type="journal article" date="2020" name="mSystems">
        <title>Defining Genomic and Predicted Metabolic Features of the Acetobacterium Genus.</title>
        <authorList>
            <person name="Ross D.E."/>
            <person name="Marshall C.W."/>
            <person name="Gulliver D."/>
            <person name="May H.D."/>
            <person name="Norman R.S."/>
        </authorList>
    </citation>
    <scope>NUCLEOTIDE SEQUENCE [LARGE SCALE GENOMIC DNA]</scope>
    <source>
        <strain evidence="2 3">DSM 9173</strain>
    </source>
</reference>
<organism evidence="2 3">
    <name type="scientific">Acetobacterium tundrae</name>
    <dbReference type="NCBI Taxonomy" id="132932"/>
    <lineage>
        <taxon>Bacteria</taxon>
        <taxon>Bacillati</taxon>
        <taxon>Bacillota</taxon>
        <taxon>Clostridia</taxon>
        <taxon>Eubacteriales</taxon>
        <taxon>Eubacteriaceae</taxon>
        <taxon>Acetobacterium</taxon>
    </lineage>
</organism>
<dbReference type="SMART" id="SM00728">
    <property type="entry name" value="ChW"/>
    <property type="match status" value="3"/>
</dbReference>
<evidence type="ECO:0000256" key="1">
    <source>
        <dbReference type="SAM" id="SignalP"/>
    </source>
</evidence>
<evidence type="ECO:0000313" key="3">
    <source>
        <dbReference type="Proteomes" id="UP000653358"/>
    </source>
</evidence>
<name>A0ABR6WL46_9FIRM</name>
<keyword evidence="3" id="KW-1185">Reference proteome</keyword>
<protein>
    <submittedName>
        <fullName evidence="2">Uncharacterized protein</fullName>
    </submittedName>
</protein>
<comment type="caution">
    <text evidence="2">The sequence shown here is derived from an EMBL/GenBank/DDBJ whole genome shotgun (WGS) entry which is preliminary data.</text>
</comment>
<dbReference type="EMBL" id="WJBB01000009">
    <property type="protein sequence ID" value="MBC3797152.1"/>
    <property type="molecule type" value="Genomic_DNA"/>
</dbReference>
<proteinExistence type="predicted"/>
<gene>
    <name evidence="2" type="ORF">GH807_08835</name>
</gene>